<evidence type="ECO:0000256" key="8">
    <source>
        <dbReference type="ARBA" id="ARBA00022801"/>
    </source>
</evidence>
<comment type="pathway">
    <text evidence="2">Cell wall biogenesis; peptidoglycan biosynthesis.</text>
</comment>
<dbReference type="SUPFAM" id="SSF56601">
    <property type="entry name" value="beta-lactamase/transpeptidase-like"/>
    <property type="match status" value="1"/>
</dbReference>
<dbReference type="EC" id="3.4.16.4" evidence="4"/>
<dbReference type="Proteomes" id="UP001334732">
    <property type="component" value="Chromosome"/>
</dbReference>
<reference evidence="16 17" key="1">
    <citation type="submission" date="2023-12" db="EMBL/GenBank/DDBJ databases">
        <title>Thiobacillus sedimentum sp. nov., a chemolithoautotrophic sulfur-oxidizing bacterium isolated from freshwater sediment.</title>
        <authorList>
            <person name="Luo J."/>
            <person name="Dai C."/>
        </authorList>
    </citation>
    <scope>NUCLEOTIDE SEQUENCE [LARGE SCALE GENOMIC DNA]</scope>
    <source>
        <strain evidence="16 17">SCUT-2</strain>
    </source>
</reference>
<feature type="domain" description="Peptidase S11 D-Ala-D-Ala carboxypeptidase A C-terminal" evidence="15">
    <location>
        <begin position="266"/>
        <end position="356"/>
    </location>
</feature>
<keyword evidence="10" id="KW-0573">Peptidoglycan synthesis</keyword>
<evidence type="ECO:0000256" key="11">
    <source>
        <dbReference type="ARBA" id="ARBA00023316"/>
    </source>
</evidence>
<keyword evidence="9" id="KW-0133">Cell shape</keyword>
<keyword evidence="11" id="KW-0961">Cell wall biogenesis/degradation</keyword>
<dbReference type="InterPro" id="IPR012338">
    <property type="entry name" value="Beta-lactam/transpept-like"/>
</dbReference>
<dbReference type="PANTHER" id="PTHR21581:SF6">
    <property type="entry name" value="TRAFFICKING PROTEIN PARTICLE COMPLEX SUBUNIT 12"/>
    <property type="match status" value="1"/>
</dbReference>
<evidence type="ECO:0000256" key="6">
    <source>
        <dbReference type="ARBA" id="ARBA00022670"/>
    </source>
</evidence>
<keyword evidence="7 14" id="KW-0732">Signal</keyword>
<dbReference type="PANTHER" id="PTHR21581">
    <property type="entry name" value="D-ALANYL-D-ALANINE CARBOXYPEPTIDASE"/>
    <property type="match status" value="1"/>
</dbReference>
<proteinExistence type="inferred from homology"/>
<dbReference type="Gene3D" id="3.40.710.10">
    <property type="entry name" value="DD-peptidase/beta-lactamase superfamily"/>
    <property type="match status" value="1"/>
</dbReference>
<evidence type="ECO:0000256" key="12">
    <source>
        <dbReference type="ARBA" id="ARBA00034000"/>
    </source>
</evidence>
<evidence type="ECO:0000259" key="15">
    <source>
        <dbReference type="SMART" id="SM00936"/>
    </source>
</evidence>
<protein>
    <recommendedName>
        <fullName evidence="4">serine-type D-Ala-D-Ala carboxypeptidase</fullName>
        <ecNumber evidence="4">3.4.16.4</ecNumber>
    </recommendedName>
</protein>
<evidence type="ECO:0000313" key="17">
    <source>
        <dbReference type="Proteomes" id="UP001334732"/>
    </source>
</evidence>
<evidence type="ECO:0000256" key="2">
    <source>
        <dbReference type="ARBA" id="ARBA00004752"/>
    </source>
</evidence>
<keyword evidence="5 16" id="KW-0121">Carboxypeptidase</keyword>
<comment type="function">
    <text evidence="1">Removes C-terminal D-alanyl residues from sugar-peptide cell wall precursors.</text>
</comment>
<dbReference type="GO" id="GO:0004180">
    <property type="term" value="F:carboxypeptidase activity"/>
    <property type="evidence" value="ECO:0007669"/>
    <property type="project" value="UniProtKB-KW"/>
</dbReference>
<dbReference type="PRINTS" id="PR00725">
    <property type="entry name" value="DADACBPTASE1"/>
</dbReference>
<dbReference type="InterPro" id="IPR018044">
    <property type="entry name" value="Peptidase_S11"/>
</dbReference>
<feature type="signal peptide" evidence="14">
    <location>
        <begin position="1"/>
        <end position="20"/>
    </location>
</feature>
<comment type="similarity">
    <text evidence="3 13">Belongs to the peptidase S11 family.</text>
</comment>
<dbReference type="SMART" id="SM00936">
    <property type="entry name" value="PBP5_C"/>
    <property type="match status" value="1"/>
</dbReference>
<name>A0ABZ1CL47_9PROT</name>
<dbReference type="InterPro" id="IPR012907">
    <property type="entry name" value="Peptidase_S11_C"/>
</dbReference>
<evidence type="ECO:0000256" key="4">
    <source>
        <dbReference type="ARBA" id="ARBA00012448"/>
    </source>
</evidence>
<evidence type="ECO:0000313" key="16">
    <source>
        <dbReference type="EMBL" id="WRS39596.1"/>
    </source>
</evidence>
<organism evidence="16 17">
    <name type="scientific">Thiobacillus sedimenti</name>
    <dbReference type="NCBI Taxonomy" id="3110231"/>
    <lineage>
        <taxon>Bacteria</taxon>
        <taxon>Pseudomonadati</taxon>
        <taxon>Pseudomonadota</taxon>
        <taxon>Betaproteobacteria</taxon>
        <taxon>Nitrosomonadales</taxon>
        <taxon>Thiobacillaceae</taxon>
        <taxon>Thiobacillus</taxon>
    </lineage>
</organism>
<dbReference type="Pfam" id="PF07943">
    <property type="entry name" value="PBP5_C"/>
    <property type="match status" value="1"/>
</dbReference>
<dbReference type="InterPro" id="IPR001967">
    <property type="entry name" value="Peptidase_S11_N"/>
</dbReference>
<dbReference type="InterPro" id="IPR015956">
    <property type="entry name" value="Peniciliin-bd_prot_C_sf"/>
</dbReference>
<accession>A0ABZ1CL47</accession>
<dbReference type="Pfam" id="PF00768">
    <property type="entry name" value="Peptidase_S11"/>
    <property type="match status" value="1"/>
</dbReference>
<evidence type="ECO:0000256" key="14">
    <source>
        <dbReference type="SAM" id="SignalP"/>
    </source>
</evidence>
<comment type="catalytic activity">
    <reaction evidence="12">
        <text>Preferential cleavage: (Ac)2-L-Lys-D-Ala-|-D-Ala. Also transpeptidation of peptidyl-alanyl moieties that are N-acyl substituents of D-alanine.</text>
        <dbReference type="EC" id="3.4.16.4"/>
    </reaction>
</comment>
<evidence type="ECO:0000256" key="7">
    <source>
        <dbReference type="ARBA" id="ARBA00022729"/>
    </source>
</evidence>
<dbReference type="EMBL" id="CP141769">
    <property type="protein sequence ID" value="WRS39596.1"/>
    <property type="molecule type" value="Genomic_DNA"/>
</dbReference>
<keyword evidence="8 16" id="KW-0378">Hydrolase</keyword>
<dbReference type="RefSeq" id="WP_324780127.1">
    <property type="nucleotide sequence ID" value="NZ_CP141769.1"/>
</dbReference>
<dbReference type="SUPFAM" id="SSF69189">
    <property type="entry name" value="Penicillin-binding protein associated domain"/>
    <property type="match status" value="1"/>
</dbReference>
<evidence type="ECO:0000256" key="9">
    <source>
        <dbReference type="ARBA" id="ARBA00022960"/>
    </source>
</evidence>
<evidence type="ECO:0000256" key="1">
    <source>
        <dbReference type="ARBA" id="ARBA00003217"/>
    </source>
</evidence>
<keyword evidence="6" id="KW-0645">Protease</keyword>
<dbReference type="Gene3D" id="2.60.410.10">
    <property type="entry name" value="D-Ala-D-Ala carboxypeptidase, C-terminal domain"/>
    <property type="match status" value="1"/>
</dbReference>
<keyword evidence="17" id="KW-1185">Reference proteome</keyword>
<feature type="chain" id="PRO_5047235645" description="serine-type D-Ala-D-Ala carboxypeptidase" evidence="14">
    <location>
        <begin position="21"/>
        <end position="373"/>
    </location>
</feature>
<evidence type="ECO:0000256" key="10">
    <source>
        <dbReference type="ARBA" id="ARBA00022984"/>
    </source>
</evidence>
<sequence length="373" mass="40414">MKHFWLGLALLFSFSVSAWAGPAGIAARAWIVIDQASGRELASQQADLPLAPASLTQMMTAYVLLDDIRRNKLNLGQMVTVPAAAVQMDGSRVFLQAGEKLSVETLLQAMLLESASDATVALVTAASGSEAAFVARMNQEARRLGMTRTRFVNATGLDAPGQEASARDLALLGRVLARDFPDRLALFGQRELPFKGVTYFNGNRLLWRDSTVTGLKAGRTPQAGYCLAASAQRGDQGRIAVVLNARSDGQRTQDALRLLNYGFENFDSVLLYRAGQTVKEMKVYRGEQPTVSMGFAQDFHMLVPHGGAARVKAEVITRQPMLAPLNRGQRIGTLRLTLDGHLLGDYPLVALQDVGVAGLLGRGWDSIRLLFAK</sequence>
<evidence type="ECO:0000256" key="3">
    <source>
        <dbReference type="ARBA" id="ARBA00007164"/>
    </source>
</evidence>
<evidence type="ECO:0000256" key="13">
    <source>
        <dbReference type="RuleBase" id="RU004016"/>
    </source>
</evidence>
<gene>
    <name evidence="16" type="ORF">VA613_01635</name>
</gene>
<dbReference type="InterPro" id="IPR037167">
    <property type="entry name" value="Peptidase_S11_C_sf"/>
</dbReference>
<evidence type="ECO:0000256" key="5">
    <source>
        <dbReference type="ARBA" id="ARBA00022645"/>
    </source>
</evidence>